<dbReference type="InterPro" id="IPR006614">
    <property type="entry name" value="Peroxin/Ferlin"/>
</dbReference>
<proteinExistence type="predicted"/>
<comment type="caution">
    <text evidence="2">The sequence shown here is derived from an EMBL/GenBank/DDBJ whole genome shotgun (WGS) entry which is preliminary data.</text>
</comment>
<name>A0A4T0X5D4_9ASCO</name>
<dbReference type="OrthoDB" id="72441at2759"/>
<dbReference type="AlphaFoldDB" id="A0A4T0X5D4"/>
<dbReference type="STRING" id="52247.A0A4T0X5D4"/>
<dbReference type="SMART" id="SM00694">
    <property type="entry name" value="DysFC"/>
    <property type="match status" value="1"/>
</dbReference>
<reference evidence="2 3" key="1">
    <citation type="journal article" date="2019" name="Front. Genet.">
        <title>Whole-Genome Sequencing of the Opportunistic Yeast Pathogen Candida inconspicua Uncovers Its Hybrid Origin.</title>
        <authorList>
            <person name="Mixao V."/>
            <person name="Hansen A.P."/>
            <person name="Saus E."/>
            <person name="Boekhout T."/>
            <person name="Lass-Florl C."/>
            <person name="Gabaldon T."/>
        </authorList>
    </citation>
    <scope>NUCLEOTIDE SEQUENCE [LARGE SCALE GENOMIC DNA]</scope>
    <source>
        <strain evidence="2 3">CBS 180</strain>
    </source>
</reference>
<dbReference type="EMBL" id="SELW01000218">
    <property type="protein sequence ID" value="TID30004.1"/>
    <property type="molecule type" value="Genomic_DNA"/>
</dbReference>
<organism evidence="2 3">
    <name type="scientific">Pichia inconspicua</name>
    <dbReference type="NCBI Taxonomy" id="52247"/>
    <lineage>
        <taxon>Eukaryota</taxon>
        <taxon>Fungi</taxon>
        <taxon>Dikarya</taxon>
        <taxon>Ascomycota</taxon>
        <taxon>Saccharomycotina</taxon>
        <taxon>Pichiomycetes</taxon>
        <taxon>Pichiales</taxon>
        <taxon>Pichiaceae</taxon>
        <taxon>Pichia</taxon>
    </lineage>
</organism>
<protein>
    <recommendedName>
        <fullName evidence="1">Peroxin/Ferlin domain-containing protein</fullName>
    </recommendedName>
</protein>
<keyword evidence="3" id="KW-1185">Reference proteome</keyword>
<gene>
    <name evidence="2" type="ORF">CANINC_001373</name>
</gene>
<evidence type="ECO:0000259" key="1">
    <source>
        <dbReference type="SMART" id="SM00694"/>
    </source>
</evidence>
<evidence type="ECO:0000313" key="3">
    <source>
        <dbReference type="Proteomes" id="UP000307173"/>
    </source>
</evidence>
<evidence type="ECO:0000313" key="2">
    <source>
        <dbReference type="EMBL" id="TID30004.1"/>
    </source>
</evidence>
<feature type="domain" description="Peroxin/Ferlin" evidence="1">
    <location>
        <begin position="172"/>
        <end position="207"/>
    </location>
</feature>
<dbReference type="GO" id="GO:0016020">
    <property type="term" value="C:membrane"/>
    <property type="evidence" value="ECO:0007669"/>
    <property type="project" value="InterPro"/>
</dbReference>
<sequence length="439" mass="51003">MALAKSGPNTDNCQIYCSNEDEVNTLWLSAFDISGDIKQQVQNSVEEYSHLDQNINRLPQFKCNQELLECLSQFTLQSRTYQVVGDLGEQLRKGKNNVKYEIIIENQRGATMFGSKVYTQQQLFYPVDPPKFQTLSGMKLQSLELYPEPNKDWKWVWDKWHVLMINDVDEYGWIYSKVRFNSNHWTSAGRFGKFARRRIWIRMMEKESEDSSIAQDEDAQSTLSVLQPAKELNIGSMWSFKHSQKTHFSTTEQKGLNMKNPVDTTHLKTQKGKEKGSVLRSFDSTSNTSDKAVSFSDSNMKENNFNEREDLSLKGPRKLCLEIHKKSASSNNQHIRHMYSEVSACTDDANKIEKLLYFMSQMKNEILLLLIEDFELCQNKSNSWLYKILRKFYLPASRKLFLKRFQHDIIDKIDENSESGCSLKILYGICDDAIANEKL</sequence>
<accession>A0A4T0X5D4</accession>
<dbReference type="Proteomes" id="UP000307173">
    <property type="component" value="Unassembled WGS sequence"/>
</dbReference>